<dbReference type="EMBL" id="PDCK01000041">
    <property type="protein sequence ID" value="PRQ43896.1"/>
    <property type="molecule type" value="Genomic_DNA"/>
</dbReference>
<proteinExistence type="predicted"/>
<comment type="caution">
    <text evidence="1">The sequence shown here is derived from an EMBL/GenBank/DDBJ whole genome shotgun (WGS) entry which is preliminary data.</text>
</comment>
<dbReference type="Gramene" id="PRQ43896">
    <property type="protein sequence ID" value="PRQ43896"/>
    <property type="gene ID" value="RchiOBHm_Chr3g0473281"/>
</dbReference>
<evidence type="ECO:0000313" key="1">
    <source>
        <dbReference type="EMBL" id="PRQ43896.1"/>
    </source>
</evidence>
<accession>A0A2P6RBV4</accession>
<gene>
    <name evidence="1" type="ORF">RchiOBHm_Chr3g0473281</name>
</gene>
<name>A0A2P6RBV4_ROSCH</name>
<evidence type="ECO:0000313" key="2">
    <source>
        <dbReference type="Proteomes" id="UP000238479"/>
    </source>
</evidence>
<dbReference type="Proteomes" id="UP000238479">
    <property type="component" value="Chromosome 3"/>
</dbReference>
<reference evidence="1 2" key="1">
    <citation type="journal article" date="2018" name="Nat. Genet.">
        <title>The Rosa genome provides new insights in the design of modern roses.</title>
        <authorList>
            <person name="Bendahmane M."/>
        </authorList>
    </citation>
    <scope>NUCLEOTIDE SEQUENCE [LARGE SCALE GENOMIC DNA]</scope>
    <source>
        <strain evidence="2">cv. Old Blush</strain>
    </source>
</reference>
<keyword evidence="2" id="KW-1185">Reference proteome</keyword>
<sequence length="70" mass="8309">MSHTTGTMTYAAKIYKWQLENKKDAPPNRKERFKITHLKKGDLKQSTLMKHQHKLCLSLNKKKQRKLTKT</sequence>
<organism evidence="1 2">
    <name type="scientific">Rosa chinensis</name>
    <name type="common">China rose</name>
    <dbReference type="NCBI Taxonomy" id="74649"/>
    <lineage>
        <taxon>Eukaryota</taxon>
        <taxon>Viridiplantae</taxon>
        <taxon>Streptophyta</taxon>
        <taxon>Embryophyta</taxon>
        <taxon>Tracheophyta</taxon>
        <taxon>Spermatophyta</taxon>
        <taxon>Magnoliopsida</taxon>
        <taxon>eudicotyledons</taxon>
        <taxon>Gunneridae</taxon>
        <taxon>Pentapetalae</taxon>
        <taxon>rosids</taxon>
        <taxon>fabids</taxon>
        <taxon>Rosales</taxon>
        <taxon>Rosaceae</taxon>
        <taxon>Rosoideae</taxon>
        <taxon>Rosoideae incertae sedis</taxon>
        <taxon>Rosa</taxon>
    </lineage>
</organism>
<dbReference type="AlphaFoldDB" id="A0A2P6RBV4"/>
<protein>
    <submittedName>
        <fullName evidence="1">Uncharacterized protein</fullName>
    </submittedName>
</protein>